<keyword evidence="3" id="KW-1185">Reference proteome</keyword>
<feature type="chain" id="PRO_5002770961" description="Outer membrane protein beta-barrel domain-containing protein" evidence="1">
    <location>
        <begin position="29"/>
        <end position="221"/>
    </location>
</feature>
<reference evidence="2 3" key="1">
    <citation type="submission" date="2008-03" db="EMBL/GenBank/DDBJ databases">
        <title>Complete sequence of Leptothrix cholodnii SP-6.</title>
        <authorList>
            <consortium name="US DOE Joint Genome Institute"/>
            <person name="Copeland A."/>
            <person name="Lucas S."/>
            <person name="Lapidus A."/>
            <person name="Glavina del Rio T."/>
            <person name="Dalin E."/>
            <person name="Tice H."/>
            <person name="Bruce D."/>
            <person name="Goodwin L."/>
            <person name="Pitluck S."/>
            <person name="Chertkov O."/>
            <person name="Brettin T."/>
            <person name="Detter J.C."/>
            <person name="Han C."/>
            <person name="Kuske C.R."/>
            <person name="Schmutz J."/>
            <person name="Larimer F."/>
            <person name="Land M."/>
            <person name="Hauser L."/>
            <person name="Kyrpides N."/>
            <person name="Lykidis A."/>
            <person name="Emerson D."/>
            <person name="Richardson P."/>
        </authorList>
    </citation>
    <scope>NUCLEOTIDE SEQUENCE [LARGE SCALE GENOMIC DNA]</scope>
    <source>
        <strain evidence="3">ATCC 51168 / LMG 8142 / SP-6</strain>
    </source>
</reference>
<evidence type="ECO:0000313" key="3">
    <source>
        <dbReference type="Proteomes" id="UP000001693"/>
    </source>
</evidence>
<keyword evidence="1" id="KW-0732">Signal</keyword>
<dbReference type="STRING" id="395495.Lcho_4052"/>
<evidence type="ECO:0000313" key="2">
    <source>
        <dbReference type="EMBL" id="ACB36304.1"/>
    </source>
</evidence>
<dbReference type="eggNOG" id="COG4625">
    <property type="taxonomic scope" value="Bacteria"/>
</dbReference>
<dbReference type="HOGENOM" id="CLU_055789_1_0_4"/>
<dbReference type="Gene3D" id="2.40.160.170">
    <property type="match status" value="1"/>
</dbReference>
<dbReference type="RefSeq" id="WP_012349047.1">
    <property type="nucleotide sequence ID" value="NC_010524.1"/>
</dbReference>
<dbReference type="KEGG" id="lch:Lcho_4052"/>
<proteinExistence type="predicted"/>
<sequence length="221" mass="22860" precursor="true">MKSLHRPNFLATAFVLSLGALASTASQAGEVYGQVGLPGVGLGYAHPISPSFTVRGDFVTLGSHEKTTTESGIHYAGKLKASRVGLFGDWFPFGGVFRLTGGVTSNNFKLELDASGAGGTLEVGGTTYITNANDGLNVQVEFPKTTPYVGIGWGHQASTGLRFAADLGASLGRATVTAVGRGQLANPGAQADIDRELAELRDGVGKIRALPQISVSIGYSF</sequence>
<feature type="signal peptide" evidence="1">
    <location>
        <begin position="1"/>
        <end position="28"/>
    </location>
</feature>
<accession>B1XWV5</accession>
<gene>
    <name evidence="2" type="ordered locus">Lcho_4052</name>
</gene>
<name>B1XWV5_LEPCP</name>
<evidence type="ECO:0000256" key="1">
    <source>
        <dbReference type="SAM" id="SignalP"/>
    </source>
</evidence>
<dbReference type="AlphaFoldDB" id="B1XWV5"/>
<protein>
    <recommendedName>
        <fullName evidence="4">Outer membrane protein beta-barrel domain-containing protein</fullName>
    </recommendedName>
</protein>
<dbReference type="EMBL" id="CP001013">
    <property type="protein sequence ID" value="ACB36304.1"/>
    <property type="molecule type" value="Genomic_DNA"/>
</dbReference>
<evidence type="ECO:0008006" key="4">
    <source>
        <dbReference type="Google" id="ProtNLM"/>
    </source>
</evidence>
<organism evidence="2 3">
    <name type="scientific">Leptothrix cholodnii (strain ATCC 51168 / LMG 8142 / SP-6)</name>
    <name type="common">Leptothrix discophora (strain SP-6)</name>
    <dbReference type="NCBI Taxonomy" id="395495"/>
    <lineage>
        <taxon>Bacteria</taxon>
        <taxon>Pseudomonadati</taxon>
        <taxon>Pseudomonadota</taxon>
        <taxon>Betaproteobacteria</taxon>
        <taxon>Burkholderiales</taxon>
        <taxon>Sphaerotilaceae</taxon>
        <taxon>Leptothrix</taxon>
    </lineage>
</organism>
<dbReference type="Proteomes" id="UP000001693">
    <property type="component" value="Chromosome"/>
</dbReference>